<dbReference type="AlphaFoldDB" id="A0A848G0W0"/>
<sequence>MLGPVMRQGGAAAARQVLQQAGIPGAFLQEPDSRITRRQFVGAYKSVAAYLDDEMHGLWSRPIRGGTLKFMMLSLLDAANLAIALNRFVQFWNLLLDDYRLVLTREPTRIGIVLTPHQPGLEIRILGHELMLKLVHGIVSWLLDSEVDLLGVEFAFARPAHWADYAFLYPGTVSFDAPHSAIWLDASLGGAGFRRTRVELWPFLRRAPEDWAFTTVHAGLLSTRVRQALAADGIPSADADAIAARLGLAKRTLTRRLEHEGRSFRGIRDDLRRDMAVQLLTQSRASVDSIATLVGFDNTAAFCRAFKLWMQQSPGAYRNRSS</sequence>
<comment type="caution">
    <text evidence="5">The sequence shown here is derived from an EMBL/GenBank/DDBJ whole genome shotgun (WGS) entry which is preliminary data.</text>
</comment>
<dbReference type="PANTHER" id="PTHR47894">
    <property type="entry name" value="HTH-TYPE TRANSCRIPTIONAL REGULATOR GADX"/>
    <property type="match status" value="1"/>
</dbReference>
<dbReference type="InterPro" id="IPR032687">
    <property type="entry name" value="AraC-type_N"/>
</dbReference>
<keyword evidence="3" id="KW-0804">Transcription</keyword>
<dbReference type="PROSITE" id="PS01124">
    <property type="entry name" value="HTH_ARAC_FAMILY_2"/>
    <property type="match status" value="1"/>
</dbReference>
<evidence type="ECO:0000256" key="3">
    <source>
        <dbReference type="ARBA" id="ARBA00023163"/>
    </source>
</evidence>
<evidence type="ECO:0000256" key="1">
    <source>
        <dbReference type="ARBA" id="ARBA00023015"/>
    </source>
</evidence>
<reference evidence="5 6" key="1">
    <citation type="submission" date="2020-04" db="EMBL/GenBank/DDBJ databases">
        <title>Zoogloea sp. G-4-1-14 isolated from soil.</title>
        <authorList>
            <person name="Dahal R.H."/>
        </authorList>
    </citation>
    <scope>NUCLEOTIDE SEQUENCE [LARGE SCALE GENOMIC DNA]</scope>
    <source>
        <strain evidence="5 6">G-4-1-14</strain>
    </source>
</reference>
<keyword evidence="1" id="KW-0805">Transcription regulation</keyword>
<gene>
    <name evidence="5" type="ORF">HHL15_03160</name>
</gene>
<protein>
    <submittedName>
        <fullName evidence="5">AraC family transcriptional regulator</fullName>
    </submittedName>
</protein>
<dbReference type="InterPro" id="IPR009057">
    <property type="entry name" value="Homeodomain-like_sf"/>
</dbReference>
<accession>A0A848G0W0</accession>
<evidence type="ECO:0000259" key="4">
    <source>
        <dbReference type="PROSITE" id="PS01124"/>
    </source>
</evidence>
<proteinExistence type="predicted"/>
<feature type="domain" description="HTH araC/xylS-type" evidence="4">
    <location>
        <begin position="223"/>
        <end position="320"/>
    </location>
</feature>
<keyword evidence="6" id="KW-1185">Reference proteome</keyword>
<evidence type="ECO:0000256" key="2">
    <source>
        <dbReference type="ARBA" id="ARBA00023125"/>
    </source>
</evidence>
<dbReference type="PANTHER" id="PTHR47894:SF1">
    <property type="entry name" value="HTH-TYPE TRANSCRIPTIONAL REGULATOR VQSM"/>
    <property type="match status" value="1"/>
</dbReference>
<name>A0A848G0W0_9RHOO</name>
<evidence type="ECO:0000313" key="6">
    <source>
        <dbReference type="Proteomes" id="UP000580043"/>
    </source>
</evidence>
<dbReference type="EMBL" id="JABBGA010000002">
    <property type="protein sequence ID" value="NML24726.1"/>
    <property type="molecule type" value="Genomic_DNA"/>
</dbReference>
<dbReference type="Gene3D" id="1.10.10.60">
    <property type="entry name" value="Homeodomain-like"/>
    <property type="match status" value="1"/>
</dbReference>
<dbReference type="InterPro" id="IPR018060">
    <property type="entry name" value="HTH_AraC"/>
</dbReference>
<dbReference type="GO" id="GO:0005829">
    <property type="term" value="C:cytosol"/>
    <property type="evidence" value="ECO:0007669"/>
    <property type="project" value="TreeGrafter"/>
</dbReference>
<dbReference type="GO" id="GO:0003700">
    <property type="term" value="F:DNA-binding transcription factor activity"/>
    <property type="evidence" value="ECO:0007669"/>
    <property type="project" value="InterPro"/>
</dbReference>
<dbReference type="Proteomes" id="UP000580043">
    <property type="component" value="Unassembled WGS sequence"/>
</dbReference>
<dbReference type="SUPFAM" id="SSF46689">
    <property type="entry name" value="Homeodomain-like"/>
    <property type="match status" value="1"/>
</dbReference>
<evidence type="ECO:0000313" key="5">
    <source>
        <dbReference type="EMBL" id="NML24726.1"/>
    </source>
</evidence>
<dbReference type="GO" id="GO:0000976">
    <property type="term" value="F:transcription cis-regulatory region binding"/>
    <property type="evidence" value="ECO:0007669"/>
    <property type="project" value="TreeGrafter"/>
</dbReference>
<dbReference type="Pfam" id="PF12833">
    <property type="entry name" value="HTH_18"/>
    <property type="match status" value="1"/>
</dbReference>
<dbReference type="Pfam" id="PF12625">
    <property type="entry name" value="Arabinose_bd"/>
    <property type="match status" value="1"/>
</dbReference>
<dbReference type="SMART" id="SM00342">
    <property type="entry name" value="HTH_ARAC"/>
    <property type="match status" value="1"/>
</dbReference>
<keyword evidence="2" id="KW-0238">DNA-binding</keyword>
<organism evidence="5 6">
    <name type="scientific">Zoogloea dura</name>
    <dbReference type="NCBI Taxonomy" id="2728840"/>
    <lineage>
        <taxon>Bacteria</taxon>
        <taxon>Pseudomonadati</taxon>
        <taxon>Pseudomonadota</taxon>
        <taxon>Betaproteobacteria</taxon>
        <taxon>Rhodocyclales</taxon>
        <taxon>Zoogloeaceae</taxon>
        <taxon>Zoogloea</taxon>
    </lineage>
</organism>